<evidence type="ECO:0000256" key="7">
    <source>
        <dbReference type="ARBA" id="ARBA00022840"/>
    </source>
</evidence>
<comment type="caution">
    <text evidence="12">The sequence shown here is derived from an EMBL/GenBank/DDBJ whole genome shotgun (WGS) entry which is preliminary data.</text>
</comment>
<keyword evidence="9" id="KW-0472">Membrane</keyword>
<feature type="domain" description="Histidine kinase/HSP90-like ATPase" evidence="10">
    <location>
        <begin position="328"/>
        <end position="414"/>
    </location>
</feature>
<dbReference type="EC" id="2.7.13.3" evidence="2"/>
<sequence length="437" mass="46761">MGVTGVSEAPPGTPRTGRVRAALLRTRQRCAEFGRHPVAAFRRNVEQLPFDYPPSVIISIDLAVLVVAVAAAVQRHEYFPTVLPIIAVLLTYAFGPLYAFLGVMPRPLLLGVLAMAAEALFLAQPVSADFAPFVLVAAAGEIAAIAPKRVSIPVTVAMMLQLVAFDAIGHLWEGLPTYLVGIAFGWMAGLMMQYQRRFLYQERGYQDIRAAQAADEERHRIAREVHDVIAHSLSVTLLHLTAARHALQTDRDVDEAVEALTDAERLGRQAMADIRRTVGLLDARPWKQVAEPGVEDVKDLVGDFVRAGLDVHYECEGDLGAVSPAVGLALYRISQESLANVVKHAPGASASVRIAVDATMVTLTVDNTLPAGVLPQRGTGMGVSGMRQRAELLGGRMTVGPSNHGWSVRAGIPLAPGRGGFSCSILPGATTTPREGV</sequence>
<evidence type="ECO:0000259" key="11">
    <source>
        <dbReference type="Pfam" id="PF07730"/>
    </source>
</evidence>
<proteinExistence type="predicted"/>
<keyword evidence="9" id="KW-0812">Transmembrane</keyword>
<dbReference type="SUPFAM" id="SSF55874">
    <property type="entry name" value="ATPase domain of HSP90 chaperone/DNA topoisomerase II/histidine kinase"/>
    <property type="match status" value="1"/>
</dbReference>
<dbReference type="InterPro" id="IPR050482">
    <property type="entry name" value="Sensor_HK_TwoCompSys"/>
</dbReference>
<protein>
    <recommendedName>
        <fullName evidence="2">histidine kinase</fullName>
        <ecNumber evidence="2">2.7.13.3</ecNumber>
    </recommendedName>
</protein>
<evidence type="ECO:0000259" key="10">
    <source>
        <dbReference type="Pfam" id="PF02518"/>
    </source>
</evidence>
<keyword evidence="8" id="KW-0902">Two-component regulatory system</keyword>
<dbReference type="Gene3D" id="3.30.565.10">
    <property type="entry name" value="Histidine kinase-like ATPase, C-terminal domain"/>
    <property type="match status" value="1"/>
</dbReference>
<evidence type="ECO:0000256" key="3">
    <source>
        <dbReference type="ARBA" id="ARBA00022553"/>
    </source>
</evidence>
<accession>A0ABS0CKV1</accession>
<gene>
    <name evidence="12" type="ORF">IU459_04610</name>
</gene>
<evidence type="ECO:0000313" key="12">
    <source>
        <dbReference type="EMBL" id="MBF6296825.1"/>
    </source>
</evidence>
<dbReference type="Gene3D" id="1.20.5.1930">
    <property type="match status" value="1"/>
</dbReference>
<feature type="transmembrane region" description="Helical" evidence="9">
    <location>
        <begin position="52"/>
        <end position="72"/>
    </location>
</feature>
<evidence type="ECO:0000256" key="6">
    <source>
        <dbReference type="ARBA" id="ARBA00022777"/>
    </source>
</evidence>
<evidence type="ECO:0000313" key="13">
    <source>
        <dbReference type="Proteomes" id="UP000702209"/>
    </source>
</evidence>
<keyword evidence="4" id="KW-0808">Transferase</keyword>
<dbReference type="GO" id="GO:0016301">
    <property type="term" value="F:kinase activity"/>
    <property type="evidence" value="ECO:0007669"/>
    <property type="project" value="UniProtKB-KW"/>
</dbReference>
<dbReference type="PANTHER" id="PTHR24421">
    <property type="entry name" value="NITRATE/NITRITE SENSOR PROTEIN NARX-RELATED"/>
    <property type="match status" value="1"/>
</dbReference>
<dbReference type="Proteomes" id="UP000702209">
    <property type="component" value="Unassembled WGS sequence"/>
</dbReference>
<comment type="catalytic activity">
    <reaction evidence="1">
        <text>ATP + protein L-histidine = ADP + protein N-phospho-L-histidine.</text>
        <dbReference type="EC" id="2.7.13.3"/>
    </reaction>
</comment>
<name>A0ABS0CKV1_9NOCA</name>
<evidence type="ECO:0000256" key="2">
    <source>
        <dbReference type="ARBA" id="ARBA00012438"/>
    </source>
</evidence>
<feature type="domain" description="Signal transduction histidine kinase subgroup 3 dimerisation and phosphoacceptor" evidence="11">
    <location>
        <begin position="217"/>
        <end position="281"/>
    </location>
</feature>
<reference evidence="12 13" key="1">
    <citation type="submission" date="2020-10" db="EMBL/GenBank/DDBJ databases">
        <title>Identification of Nocardia species via Next-generation sequencing and recognition of intraspecies genetic diversity.</title>
        <authorList>
            <person name="Li P."/>
            <person name="Li P."/>
            <person name="Lu B."/>
        </authorList>
    </citation>
    <scope>NUCLEOTIDE SEQUENCE [LARGE SCALE GENOMIC DNA]</scope>
    <source>
        <strain evidence="12 13">BJ06-0157</strain>
    </source>
</reference>
<keyword evidence="13" id="KW-1185">Reference proteome</keyword>
<dbReference type="Pfam" id="PF07730">
    <property type="entry name" value="HisKA_3"/>
    <property type="match status" value="1"/>
</dbReference>
<dbReference type="InterPro" id="IPR003594">
    <property type="entry name" value="HATPase_dom"/>
</dbReference>
<dbReference type="CDD" id="cd16917">
    <property type="entry name" value="HATPase_UhpB-NarQ-NarX-like"/>
    <property type="match status" value="1"/>
</dbReference>
<evidence type="ECO:0000256" key="4">
    <source>
        <dbReference type="ARBA" id="ARBA00022679"/>
    </source>
</evidence>
<organism evidence="12 13">
    <name type="scientific">Nocardia amamiensis</name>
    <dbReference type="NCBI Taxonomy" id="404578"/>
    <lineage>
        <taxon>Bacteria</taxon>
        <taxon>Bacillati</taxon>
        <taxon>Actinomycetota</taxon>
        <taxon>Actinomycetes</taxon>
        <taxon>Mycobacteriales</taxon>
        <taxon>Nocardiaceae</taxon>
        <taxon>Nocardia</taxon>
    </lineage>
</organism>
<evidence type="ECO:0000256" key="8">
    <source>
        <dbReference type="ARBA" id="ARBA00023012"/>
    </source>
</evidence>
<keyword evidence="9" id="KW-1133">Transmembrane helix</keyword>
<dbReference type="InterPro" id="IPR011712">
    <property type="entry name" value="Sig_transdc_His_kin_sub3_dim/P"/>
</dbReference>
<keyword evidence="5" id="KW-0547">Nucleotide-binding</keyword>
<feature type="transmembrane region" description="Helical" evidence="9">
    <location>
        <begin position="178"/>
        <end position="194"/>
    </location>
</feature>
<feature type="transmembrane region" description="Helical" evidence="9">
    <location>
        <begin position="78"/>
        <end position="101"/>
    </location>
</feature>
<evidence type="ECO:0000256" key="5">
    <source>
        <dbReference type="ARBA" id="ARBA00022741"/>
    </source>
</evidence>
<dbReference type="EMBL" id="JADLQX010000003">
    <property type="protein sequence ID" value="MBF6296825.1"/>
    <property type="molecule type" value="Genomic_DNA"/>
</dbReference>
<feature type="transmembrane region" description="Helical" evidence="9">
    <location>
        <begin position="108"/>
        <end position="124"/>
    </location>
</feature>
<evidence type="ECO:0000256" key="1">
    <source>
        <dbReference type="ARBA" id="ARBA00000085"/>
    </source>
</evidence>
<dbReference type="PANTHER" id="PTHR24421:SF10">
    <property type="entry name" value="NITRATE_NITRITE SENSOR PROTEIN NARQ"/>
    <property type="match status" value="1"/>
</dbReference>
<keyword evidence="7" id="KW-0067">ATP-binding</keyword>
<evidence type="ECO:0000256" key="9">
    <source>
        <dbReference type="SAM" id="Phobius"/>
    </source>
</evidence>
<dbReference type="Pfam" id="PF02518">
    <property type="entry name" value="HATPase_c"/>
    <property type="match status" value="1"/>
</dbReference>
<keyword evidence="3" id="KW-0597">Phosphoprotein</keyword>
<dbReference type="InterPro" id="IPR036890">
    <property type="entry name" value="HATPase_C_sf"/>
</dbReference>
<dbReference type="RefSeq" id="WP_195128206.1">
    <property type="nucleotide sequence ID" value="NZ_JADLQX010000003.1"/>
</dbReference>
<keyword evidence="6 12" id="KW-0418">Kinase</keyword>